<dbReference type="EMBL" id="FN647924">
    <property type="protein sequence ID" value="CBN75569.1"/>
    <property type="molecule type" value="Genomic_DNA"/>
</dbReference>
<dbReference type="Pfam" id="PF13855">
    <property type="entry name" value="LRR_8"/>
    <property type="match status" value="1"/>
</dbReference>
<evidence type="ECO:0000256" key="1">
    <source>
        <dbReference type="ARBA" id="ARBA00022614"/>
    </source>
</evidence>
<dbReference type="AlphaFoldDB" id="D8LDZ3"/>
<dbReference type="GO" id="GO:0005509">
    <property type="term" value="F:calcium ion binding"/>
    <property type="evidence" value="ECO:0007669"/>
    <property type="project" value="InterPro"/>
</dbReference>
<dbReference type="InterPro" id="IPR003591">
    <property type="entry name" value="Leu-rich_rpt_typical-subtyp"/>
</dbReference>
<dbReference type="SUPFAM" id="SSF52058">
    <property type="entry name" value="L domain-like"/>
    <property type="match status" value="1"/>
</dbReference>
<dbReference type="SMART" id="SM00054">
    <property type="entry name" value="EFh"/>
    <property type="match status" value="3"/>
</dbReference>
<evidence type="ECO:0000256" key="5">
    <source>
        <dbReference type="SAM" id="MobiDB-lite"/>
    </source>
</evidence>
<dbReference type="PANTHER" id="PTHR48051">
    <property type="match status" value="1"/>
</dbReference>
<organism evidence="7 8">
    <name type="scientific">Ectocarpus siliculosus</name>
    <name type="common">Brown alga</name>
    <name type="synonym">Conferva siliculosa</name>
    <dbReference type="NCBI Taxonomy" id="2880"/>
    <lineage>
        <taxon>Eukaryota</taxon>
        <taxon>Sar</taxon>
        <taxon>Stramenopiles</taxon>
        <taxon>Ochrophyta</taxon>
        <taxon>PX clade</taxon>
        <taxon>Phaeophyceae</taxon>
        <taxon>Ectocarpales</taxon>
        <taxon>Ectocarpaceae</taxon>
        <taxon>Ectocarpus</taxon>
    </lineage>
</organism>
<dbReference type="Pfam" id="PF13833">
    <property type="entry name" value="EF-hand_8"/>
    <property type="match status" value="2"/>
</dbReference>
<feature type="compositionally biased region" description="Basic and acidic residues" evidence="5">
    <location>
        <begin position="908"/>
        <end position="919"/>
    </location>
</feature>
<feature type="compositionally biased region" description="Basic residues" evidence="5">
    <location>
        <begin position="299"/>
        <end position="308"/>
    </location>
</feature>
<keyword evidence="1" id="KW-0433">Leucine-rich repeat</keyword>
<proteinExistence type="predicted"/>
<feature type="region of interest" description="Disordered" evidence="5">
    <location>
        <begin position="297"/>
        <end position="316"/>
    </location>
</feature>
<keyword evidence="4" id="KW-0175">Coiled coil</keyword>
<feature type="domain" description="EF-hand" evidence="6">
    <location>
        <begin position="388"/>
        <end position="423"/>
    </location>
</feature>
<feature type="coiled-coil region" evidence="4">
    <location>
        <begin position="580"/>
        <end position="607"/>
    </location>
</feature>
<feature type="domain" description="EF-hand" evidence="6">
    <location>
        <begin position="124"/>
        <end position="159"/>
    </location>
</feature>
<dbReference type="PROSITE" id="PS00018">
    <property type="entry name" value="EF_HAND_1"/>
    <property type="match status" value="4"/>
</dbReference>
<evidence type="ECO:0000256" key="4">
    <source>
        <dbReference type="SAM" id="Coils"/>
    </source>
</evidence>
<dbReference type="SMART" id="SM00369">
    <property type="entry name" value="LRR_TYP"/>
    <property type="match status" value="6"/>
</dbReference>
<reference evidence="7 8" key="1">
    <citation type="journal article" date="2010" name="Nature">
        <title>The Ectocarpus genome and the independent evolution of multicellularity in brown algae.</title>
        <authorList>
            <person name="Cock J.M."/>
            <person name="Sterck L."/>
            <person name="Rouze P."/>
            <person name="Scornet D."/>
            <person name="Allen A.E."/>
            <person name="Amoutzias G."/>
            <person name="Anthouard V."/>
            <person name="Artiguenave F."/>
            <person name="Aury J.M."/>
            <person name="Badger J.H."/>
            <person name="Beszteri B."/>
            <person name="Billiau K."/>
            <person name="Bonnet E."/>
            <person name="Bothwell J.H."/>
            <person name="Bowler C."/>
            <person name="Boyen C."/>
            <person name="Brownlee C."/>
            <person name="Carrano C.J."/>
            <person name="Charrier B."/>
            <person name="Cho G.Y."/>
            <person name="Coelho S.M."/>
            <person name="Collen J."/>
            <person name="Corre E."/>
            <person name="Da Silva C."/>
            <person name="Delage L."/>
            <person name="Delaroque N."/>
            <person name="Dittami S.M."/>
            <person name="Doulbeau S."/>
            <person name="Elias M."/>
            <person name="Farnham G."/>
            <person name="Gachon C.M."/>
            <person name="Gschloessl B."/>
            <person name="Heesch S."/>
            <person name="Jabbari K."/>
            <person name="Jubin C."/>
            <person name="Kawai H."/>
            <person name="Kimura K."/>
            <person name="Kloareg B."/>
            <person name="Kupper F.C."/>
            <person name="Lang D."/>
            <person name="Le Bail A."/>
            <person name="Leblanc C."/>
            <person name="Lerouge P."/>
            <person name="Lohr M."/>
            <person name="Lopez P.J."/>
            <person name="Martens C."/>
            <person name="Maumus F."/>
            <person name="Michel G."/>
            <person name="Miranda-Saavedra D."/>
            <person name="Morales J."/>
            <person name="Moreau H."/>
            <person name="Motomura T."/>
            <person name="Nagasato C."/>
            <person name="Napoli C.A."/>
            <person name="Nelson D.R."/>
            <person name="Nyvall-Collen P."/>
            <person name="Peters A.F."/>
            <person name="Pommier C."/>
            <person name="Potin P."/>
            <person name="Poulain J."/>
            <person name="Quesneville H."/>
            <person name="Read B."/>
            <person name="Rensing S.A."/>
            <person name="Ritter A."/>
            <person name="Rousvoal S."/>
            <person name="Samanta M."/>
            <person name="Samson G."/>
            <person name="Schroeder D.C."/>
            <person name="Segurens B."/>
            <person name="Strittmatter M."/>
            <person name="Tonon T."/>
            <person name="Tregear J.W."/>
            <person name="Valentin K."/>
            <person name="von Dassow P."/>
            <person name="Yamagishi T."/>
            <person name="Van de Peer Y."/>
            <person name="Wincker P."/>
        </authorList>
    </citation>
    <scope>NUCLEOTIDE SEQUENCE [LARGE SCALE GENOMIC DNA]</scope>
    <source>
        <strain evidence="8">Ec32 / CCAP1310/4</strain>
    </source>
</reference>
<evidence type="ECO:0000256" key="2">
    <source>
        <dbReference type="ARBA" id="ARBA00022737"/>
    </source>
</evidence>
<feature type="domain" description="EF-hand" evidence="6">
    <location>
        <begin position="256"/>
        <end position="291"/>
    </location>
</feature>
<dbReference type="eggNOG" id="KOG0619">
    <property type="taxonomic scope" value="Eukaryota"/>
</dbReference>
<feature type="compositionally biased region" description="Basic and acidic residues" evidence="5">
    <location>
        <begin position="36"/>
        <end position="68"/>
    </location>
</feature>
<evidence type="ECO:0000313" key="8">
    <source>
        <dbReference type="Proteomes" id="UP000002630"/>
    </source>
</evidence>
<feature type="domain" description="EF-hand" evidence="6">
    <location>
        <begin position="1"/>
        <end position="27"/>
    </location>
</feature>
<dbReference type="InterPro" id="IPR050216">
    <property type="entry name" value="LRR_domain-containing"/>
</dbReference>
<dbReference type="PROSITE" id="PS51450">
    <property type="entry name" value="LRR"/>
    <property type="match status" value="1"/>
</dbReference>
<dbReference type="PROSITE" id="PS50222">
    <property type="entry name" value="EF_HAND_2"/>
    <property type="match status" value="4"/>
</dbReference>
<dbReference type="SUPFAM" id="SSF47473">
    <property type="entry name" value="EF-hand"/>
    <property type="match status" value="3"/>
</dbReference>
<dbReference type="InParanoid" id="D8LDZ3"/>
<evidence type="ECO:0000313" key="7">
    <source>
        <dbReference type="EMBL" id="CBN75569.1"/>
    </source>
</evidence>
<accession>D8LDZ3</accession>
<dbReference type="STRING" id="2880.D8LDZ3"/>
<keyword evidence="2" id="KW-0677">Repeat</keyword>
<dbReference type="Gene3D" id="3.80.10.10">
    <property type="entry name" value="Ribonuclease Inhibitor"/>
    <property type="match status" value="1"/>
</dbReference>
<feature type="coiled-coil region" evidence="4">
    <location>
        <begin position="426"/>
        <end position="462"/>
    </location>
</feature>
<feature type="compositionally biased region" description="Polar residues" evidence="5">
    <location>
        <begin position="872"/>
        <end position="881"/>
    </location>
</feature>
<keyword evidence="3" id="KW-0106">Calcium</keyword>
<gene>
    <name evidence="7" type="ORF">Esi_0128_0059</name>
</gene>
<dbReference type="GO" id="GO:0005737">
    <property type="term" value="C:cytoplasm"/>
    <property type="evidence" value="ECO:0007669"/>
    <property type="project" value="TreeGrafter"/>
</dbReference>
<evidence type="ECO:0000259" key="6">
    <source>
        <dbReference type="PROSITE" id="PS50222"/>
    </source>
</evidence>
<sequence length="1003" mass="111784">MASFDKDHDGSVNCAEFLLKFFMTGFQERSRRLHIRREGERKRKEKEEAETEARRAEAEERARQKVDYEYTSEEQASGLAKLVEAAVAYDATGPASLGLGAFQGHNMPPHVFREQLRKVFNIKLTPAELGGVMHRFDKDDDGTVDVVEFTKMFFKMGFDERNRRTKKKRKADAKREALLAEEEARKRRQEERKNALKINRSYSERHYQSAMAKITKAAARYDKNHPSAVSLDAFDGAQMEPHVFREQLKRAFGIQLTPPELGAAIHAFDKDGDGSISCPEFLRTFFRLGFEVKSETSTRRRTRDRKMARRVEEEAAEKEREIERKAALKVSESFDEHDKESAMAKIADAASRYDKNHPSCLGLDGFEGALMPPHIFKEQLKRVFGLKLSPSELGAMMQEFDKDGDGTVNCAEFLLTFFRVGFESRNRALQRRREEEAARAKRTEQEENRRYLEAERRRLQDALAPYTEKDLDDTLDSLIEAAARYDRRQLGPGGLKAWEVKCMTPTELKAALQRTFDIRLSPSQLGAVAHLFGVGGDAADADLCDGAFAPPVQIEVPEFLTTFFKISAVAKRLAAQSDSAARLSEYRAALKERLAQQEEVRRTLKAMRDNPPKRALTADSGLKRAAIKGGKGGAGPRAGGRAMDPVERIRLQVSRARATKRLDLSTWANRRQGDFLLSRVPRTVWHLTGLQELWLTNNDIQMLPPQIRELRYLRTLGVGRNRISRLPGELGLLPDLEHVYAENNWLSTLPKELATCRNLRELRLDRNQFSRLPDCVPELRSLEVLDLRGNSITTLPPDLKFLRSLLDLDLEGNPIGPEIPEVLFALVNLSRLNLAGTMLGRAQGKQLEARLRLDELSVNAGAAAGPEDADSSVESTPSQGKQQHHGFEKGGFRAVPGNKRVSRPTSVPEHRLPEIRDKMPGYSTRRLPGLDVLPSDAKAMMRAKASKSRRFSGSGDAANSGPSLPGAGGASGAGGGGASGSTNTMPKGIGTASRVVAAATACD</sequence>
<dbReference type="PANTHER" id="PTHR48051:SF1">
    <property type="entry name" value="RAS SUPPRESSOR PROTEIN 1"/>
    <property type="match status" value="1"/>
</dbReference>
<dbReference type="InterPro" id="IPR018247">
    <property type="entry name" value="EF_Hand_1_Ca_BS"/>
</dbReference>
<evidence type="ECO:0000256" key="3">
    <source>
        <dbReference type="ARBA" id="ARBA00022837"/>
    </source>
</evidence>
<dbReference type="InterPro" id="IPR011992">
    <property type="entry name" value="EF-hand-dom_pair"/>
</dbReference>
<dbReference type="InterPro" id="IPR001611">
    <property type="entry name" value="Leu-rich_rpt"/>
</dbReference>
<feature type="compositionally biased region" description="Gly residues" evidence="5">
    <location>
        <begin position="966"/>
        <end position="979"/>
    </location>
</feature>
<dbReference type="OrthoDB" id="201278at2759"/>
<dbReference type="EMBL" id="FN649749">
    <property type="protein sequence ID" value="CBN75569.1"/>
    <property type="molecule type" value="Genomic_DNA"/>
</dbReference>
<dbReference type="Gene3D" id="1.10.238.10">
    <property type="entry name" value="EF-hand"/>
    <property type="match status" value="3"/>
</dbReference>
<dbReference type="InterPro" id="IPR032675">
    <property type="entry name" value="LRR_dom_sf"/>
</dbReference>
<dbReference type="Proteomes" id="UP000002630">
    <property type="component" value="Linkage Group LG24"/>
</dbReference>
<feature type="region of interest" description="Disordered" evidence="5">
    <location>
        <begin position="34"/>
        <end position="69"/>
    </location>
</feature>
<name>D8LDZ3_ECTSI</name>
<keyword evidence="8" id="KW-1185">Reference proteome</keyword>
<dbReference type="InterPro" id="IPR002048">
    <property type="entry name" value="EF_hand_dom"/>
</dbReference>
<feature type="region of interest" description="Disordered" evidence="5">
    <location>
        <begin position="862"/>
        <end position="988"/>
    </location>
</feature>
<feature type="coiled-coil region" evidence="4">
    <location>
        <begin position="163"/>
        <end position="199"/>
    </location>
</feature>
<protein>
    <submittedName>
        <fullName evidence="7">Hypothetical leucine rich repeat calcium binding protein</fullName>
    </submittedName>
</protein>